<keyword evidence="1" id="KW-0808">Transferase</keyword>
<evidence type="ECO:0000256" key="1">
    <source>
        <dbReference type="ARBA" id="ARBA00022679"/>
    </source>
</evidence>
<dbReference type="GO" id="GO:0005783">
    <property type="term" value="C:endoplasmic reticulum"/>
    <property type="evidence" value="ECO:0007669"/>
    <property type="project" value="TreeGrafter"/>
</dbReference>
<keyword evidence="9" id="KW-1185">Reference proteome</keyword>
<evidence type="ECO:0000313" key="8">
    <source>
        <dbReference type="EMBL" id="KAK3004685.1"/>
    </source>
</evidence>
<dbReference type="GO" id="GO:0046872">
    <property type="term" value="F:metal ion binding"/>
    <property type="evidence" value="ECO:0007669"/>
    <property type="project" value="UniProtKB-KW"/>
</dbReference>
<dbReference type="InterPro" id="IPR058544">
    <property type="entry name" value="ETR1_N"/>
</dbReference>
<keyword evidence="5" id="KW-0067">ATP-binding</keyword>
<keyword evidence="6" id="KW-0812">Transmembrane</keyword>
<dbReference type="GO" id="GO:0038199">
    <property type="term" value="F:ethylene receptor activity"/>
    <property type="evidence" value="ECO:0007669"/>
    <property type="project" value="TreeGrafter"/>
</dbReference>
<evidence type="ECO:0000256" key="2">
    <source>
        <dbReference type="ARBA" id="ARBA00022723"/>
    </source>
</evidence>
<protein>
    <recommendedName>
        <fullName evidence="7">Ethylene receptor 1-like N-terminal domain-containing protein</fullName>
    </recommendedName>
</protein>
<dbReference type="GO" id="GO:0005524">
    <property type="term" value="F:ATP binding"/>
    <property type="evidence" value="ECO:0007669"/>
    <property type="project" value="UniProtKB-KW"/>
</dbReference>
<evidence type="ECO:0000256" key="4">
    <source>
        <dbReference type="ARBA" id="ARBA00022777"/>
    </source>
</evidence>
<dbReference type="PANTHER" id="PTHR24423:SF625">
    <property type="entry name" value="ETHYLENE RESPONSE SENSOR 1"/>
    <property type="match status" value="1"/>
</dbReference>
<evidence type="ECO:0000313" key="9">
    <source>
        <dbReference type="Proteomes" id="UP001188597"/>
    </source>
</evidence>
<keyword evidence="3" id="KW-0547">Nucleotide-binding</keyword>
<sequence>MFEKKPLTGIKTQVAEIQSKLTTLGMFEAKIEDFELNKVEIKLGSIEKIPEIISYQGSGIFRCCLMESCDCIETQWPGDELLVKYQYISDFFIAVAYFFIPLELIYFVQKSAFFPY</sequence>
<dbReference type="PANTHER" id="PTHR24423">
    <property type="entry name" value="TWO-COMPONENT SENSOR HISTIDINE KINASE"/>
    <property type="match status" value="1"/>
</dbReference>
<keyword evidence="2" id="KW-0479">Metal-binding</keyword>
<feature type="domain" description="Ethylene receptor 1-like N-terminal" evidence="7">
    <location>
        <begin position="82"/>
        <end position="116"/>
    </location>
</feature>
<name>A0AA88VCT4_9ASTE</name>
<dbReference type="AlphaFoldDB" id="A0AA88VCT4"/>
<accession>A0AA88VCT4</accession>
<evidence type="ECO:0000256" key="3">
    <source>
        <dbReference type="ARBA" id="ARBA00022741"/>
    </source>
</evidence>
<reference evidence="8" key="1">
    <citation type="submission" date="2022-12" db="EMBL/GenBank/DDBJ databases">
        <title>Draft genome assemblies for two species of Escallonia (Escalloniales).</title>
        <authorList>
            <person name="Chanderbali A."/>
            <person name="Dervinis C."/>
            <person name="Anghel I."/>
            <person name="Soltis D."/>
            <person name="Soltis P."/>
            <person name="Zapata F."/>
        </authorList>
    </citation>
    <scope>NUCLEOTIDE SEQUENCE</scope>
    <source>
        <strain evidence="8">UCBG64.0493</strain>
        <tissue evidence="8">Leaf</tissue>
    </source>
</reference>
<dbReference type="EMBL" id="JAVXUP010002223">
    <property type="protein sequence ID" value="KAK3004685.1"/>
    <property type="molecule type" value="Genomic_DNA"/>
</dbReference>
<evidence type="ECO:0000256" key="5">
    <source>
        <dbReference type="ARBA" id="ARBA00022840"/>
    </source>
</evidence>
<dbReference type="GO" id="GO:0051740">
    <property type="term" value="F:ethylene binding"/>
    <property type="evidence" value="ECO:0007669"/>
    <property type="project" value="TreeGrafter"/>
</dbReference>
<dbReference type="GO" id="GO:0016301">
    <property type="term" value="F:kinase activity"/>
    <property type="evidence" value="ECO:0007669"/>
    <property type="project" value="UniProtKB-KW"/>
</dbReference>
<dbReference type="Proteomes" id="UP001188597">
    <property type="component" value="Unassembled WGS sequence"/>
</dbReference>
<keyword evidence="6" id="KW-1133">Transmembrane helix</keyword>
<evidence type="ECO:0000256" key="6">
    <source>
        <dbReference type="SAM" id="Phobius"/>
    </source>
</evidence>
<evidence type="ECO:0000259" key="7">
    <source>
        <dbReference type="Pfam" id="PF25487"/>
    </source>
</evidence>
<keyword evidence="6" id="KW-0472">Membrane</keyword>
<organism evidence="8 9">
    <name type="scientific">Escallonia herrerae</name>
    <dbReference type="NCBI Taxonomy" id="1293975"/>
    <lineage>
        <taxon>Eukaryota</taxon>
        <taxon>Viridiplantae</taxon>
        <taxon>Streptophyta</taxon>
        <taxon>Embryophyta</taxon>
        <taxon>Tracheophyta</taxon>
        <taxon>Spermatophyta</taxon>
        <taxon>Magnoliopsida</taxon>
        <taxon>eudicotyledons</taxon>
        <taxon>Gunneridae</taxon>
        <taxon>Pentapetalae</taxon>
        <taxon>asterids</taxon>
        <taxon>campanulids</taxon>
        <taxon>Escalloniales</taxon>
        <taxon>Escalloniaceae</taxon>
        <taxon>Escallonia</taxon>
    </lineage>
</organism>
<gene>
    <name evidence="8" type="ORF">RJ639_018711</name>
</gene>
<proteinExistence type="predicted"/>
<comment type="caution">
    <text evidence="8">The sequence shown here is derived from an EMBL/GenBank/DDBJ whole genome shotgun (WGS) entry which is preliminary data.</text>
</comment>
<feature type="transmembrane region" description="Helical" evidence="6">
    <location>
        <begin position="87"/>
        <end position="108"/>
    </location>
</feature>
<dbReference type="Pfam" id="PF25487">
    <property type="entry name" value="ETR1_N"/>
    <property type="match status" value="1"/>
</dbReference>
<keyword evidence="4" id="KW-0418">Kinase</keyword>